<comment type="subcellular location">
    <subcellularLocation>
        <location evidence="1">Cell membrane</location>
        <topology evidence="1">Multi-pass membrane protein</topology>
    </subcellularLocation>
</comment>
<keyword evidence="11" id="KW-1185">Reference proteome</keyword>
<dbReference type="InterPro" id="IPR050303">
    <property type="entry name" value="GatZ_KbaZ_carbometab"/>
</dbReference>
<protein>
    <submittedName>
        <fullName evidence="10">PTS system, IIC component</fullName>
    </submittedName>
</protein>
<feature type="transmembrane region" description="Helical" evidence="9">
    <location>
        <begin position="145"/>
        <end position="163"/>
    </location>
</feature>
<keyword evidence="5" id="KW-0598">Phosphotransferase system</keyword>
<evidence type="ECO:0000256" key="1">
    <source>
        <dbReference type="ARBA" id="ARBA00004651"/>
    </source>
</evidence>
<proteinExistence type="predicted"/>
<dbReference type="STRING" id="565034.BHWA1_01761"/>
<feature type="transmembrane region" description="Helical" evidence="9">
    <location>
        <begin position="93"/>
        <end position="110"/>
    </location>
</feature>
<feature type="transmembrane region" description="Helical" evidence="9">
    <location>
        <begin position="28"/>
        <end position="45"/>
    </location>
</feature>
<evidence type="ECO:0000256" key="6">
    <source>
        <dbReference type="ARBA" id="ARBA00022692"/>
    </source>
</evidence>
<dbReference type="PROSITE" id="PS51106">
    <property type="entry name" value="PTS_EIIC_TYPE_4"/>
    <property type="match status" value="1"/>
</dbReference>
<gene>
    <name evidence="10" type="ordered locus">BHWA1_01761</name>
</gene>
<dbReference type="Pfam" id="PF03609">
    <property type="entry name" value="EII-Sor"/>
    <property type="match status" value="1"/>
</dbReference>
<dbReference type="GO" id="GO:0005886">
    <property type="term" value="C:plasma membrane"/>
    <property type="evidence" value="ECO:0007669"/>
    <property type="project" value="UniProtKB-SubCell"/>
</dbReference>
<organism evidence="10 11">
    <name type="scientific">Brachyspira hyodysenteriae (strain ATCC 49526 / WA1)</name>
    <dbReference type="NCBI Taxonomy" id="565034"/>
    <lineage>
        <taxon>Bacteria</taxon>
        <taxon>Pseudomonadati</taxon>
        <taxon>Spirochaetota</taxon>
        <taxon>Spirochaetia</taxon>
        <taxon>Brachyspirales</taxon>
        <taxon>Brachyspiraceae</taxon>
        <taxon>Brachyspira</taxon>
    </lineage>
</organism>
<keyword evidence="4" id="KW-0762">Sugar transport</keyword>
<evidence type="ECO:0000313" key="11">
    <source>
        <dbReference type="Proteomes" id="UP000001803"/>
    </source>
</evidence>
<dbReference type="Proteomes" id="UP000001803">
    <property type="component" value="Chromosome"/>
</dbReference>
<feature type="transmembrane region" description="Helical" evidence="9">
    <location>
        <begin position="207"/>
        <end position="237"/>
    </location>
</feature>
<feature type="transmembrane region" description="Helical" evidence="9">
    <location>
        <begin position="184"/>
        <end position="201"/>
    </location>
</feature>
<dbReference type="AlphaFoldDB" id="A0A3B6VJX1"/>
<evidence type="ECO:0000256" key="5">
    <source>
        <dbReference type="ARBA" id="ARBA00022683"/>
    </source>
</evidence>
<evidence type="ECO:0000256" key="7">
    <source>
        <dbReference type="ARBA" id="ARBA00022989"/>
    </source>
</evidence>
<evidence type="ECO:0000256" key="8">
    <source>
        <dbReference type="ARBA" id="ARBA00023136"/>
    </source>
</evidence>
<keyword evidence="3" id="KW-1003">Cell membrane</keyword>
<keyword evidence="2" id="KW-0813">Transport</keyword>
<sequence length="268" mass="28953">MQELSSVVILILCIYTVIGVLDQISIQIGVYTPLFAAAFTGFLLGDLKSGLFIGATLQLATLGVATYGGATVPDYLSGAIIGTSYAIISQRGAEYGIAIAVPIGLLLTQLDILGRMTNLIFQHKADRYAEEGNYRGVEMCNVLGIFPWVLSRVIPVFIGLFFGETVIQTINNFIPDWFMNGLKAAGALLPAMGIAILMRYLPLKKYFYYFIIGFVAIAFSGGNMTVLAVALLGFAFASLNYYRTMDKTVVKETAGNSASDDDEIEIDG</sequence>
<evidence type="ECO:0000313" key="10">
    <source>
        <dbReference type="EMBL" id="ACN84226.1"/>
    </source>
</evidence>
<dbReference type="GeneID" id="63962858"/>
<feature type="transmembrane region" description="Helical" evidence="9">
    <location>
        <begin position="51"/>
        <end position="72"/>
    </location>
</feature>
<dbReference type="PANTHER" id="PTHR32502:SF28">
    <property type="entry name" value="PHOSPHOTRANSFERASE SYSTEM SUGAR-SPECIFIC EIIC COMPONENT"/>
    <property type="match status" value="1"/>
</dbReference>
<evidence type="ECO:0000256" key="3">
    <source>
        <dbReference type="ARBA" id="ARBA00022475"/>
    </source>
</evidence>
<dbReference type="PANTHER" id="PTHR32502">
    <property type="entry name" value="N-ACETYLGALACTOSAMINE PERMEASE II COMPONENT-RELATED"/>
    <property type="match status" value="1"/>
</dbReference>
<accession>A0A3B6VJX1</accession>
<dbReference type="RefSeq" id="WP_012671266.1">
    <property type="nucleotide sequence ID" value="NC_012225.1"/>
</dbReference>
<name>A0A3B6VJX1_BRAHW</name>
<evidence type="ECO:0000256" key="2">
    <source>
        <dbReference type="ARBA" id="ARBA00022448"/>
    </source>
</evidence>
<feature type="transmembrane region" description="Helical" evidence="9">
    <location>
        <begin position="6"/>
        <end position="21"/>
    </location>
</feature>
<evidence type="ECO:0000256" key="9">
    <source>
        <dbReference type="SAM" id="Phobius"/>
    </source>
</evidence>
<dbReference type="GO" id="GO:0009401">
    <property type="term" value="P:phosphoenolpyruvate-dependent sugar phosphotransferase system"/>
    <property type="evidence" value="ECO:0007669"/>
    <property type="project" value="UniProtKB-KW"/>
</dbReference>
<keyword evidence="8 9" id="KW-0472">Membrane</keyword>
<keyword evidence="6 9" id="KW-0812">Transmembrane</keyword>
<dbReference type="EMBL" id="CP001357">
    <property type="protein sequence ID" value="ACN84226.1"/>
    <property type="molecule type" value="Genomic_DNA"/>
</dbReference>
<reference evidence="10 11" key="1">
    <citation type="journal article" date="2009" name="PLoS ONE">
        <title>Genome sequence of the pathogenic intestinal spirochete Brachyspira hyodysenteriae reveals adaptations to its lifestyle in the porcine large intestine.</title>
        <authorList>
            <person name="Bellgard M.I."/>
            <person name="Wanchanthuek P."/>
            <person name="La T."/>
            <person name="Ryan K."/>
            <person name="Moolhuijzen P."/>
            <person name="Albertyn Z."/>
            <person name="Shaban B."/>
            <person name="Motro Y."/>
            <person name="Dunn D.S."/>
            <person name="Schibeci D."/>
            <person name="Hunter A."/>
            <person name="Barrero R."/>
            <person name="Phillips N.D."/>
            <person name="Hampson D.J."/>
        </authorList>
    </citation>
    <scope>NUCLEOTIDE SEQUENCE [LARGE SCALE GENOMIC DNA]</scope>
    <source>
        <strain evidence="11">ATCC 49526 / WA1</strain>
    </source>
</reference>
<keyword evidence="7 9" id="KW-1133">Transmembrane helix</keyword>
<evidence type="ECO:0000256" key="4">
    <source>
        <dbReference type="ARBA" id="ARBA00022597"/>
    </source>
</evidence>
<dbReference type="InterPro" id="IPR004700">
    <property type="entry name" value="PTS_IIC_man"/>
</dbReference>
<dbReference type="KEGG" id="bhy:BHWA1_01761"/>